<dbReference type="RefSeq" id="WP_310766942.1">
    <property type="nucleotide sequence ID" value="NZ_CP134050.1"/>
</dbReference>
<organism evidence="1 2">
    <name type="scientific">Brevibacillus brevis</name>
    <name type="common">Bacillus brevis</name>
    <dbReference type="NCBI Taxonomy" id="1393"/>
    <lineage>
        <taxon>Bacteria</taxon>
        <taxon>Bacillati</taxon>
        <taxon>Bacillota</taxon>
        <taxon>Bacilli</taxon>
        <taxon>Bacillales</taxon>
        <taxon>Paenibacillaceae</taxon>
        <taxon>Brevibacillus</taxon>
    </lineage>
</organism>
<evidence type="ECO:0000313" key="1">
    <source>
        <dbReference type="EMBL" id="WNC14601.1"/>
    </source>
</evidence>
<gene>
    <name evidence="1" type="ORF">RGB73_28730</name>
</gene>
<name>A0ABY9T5U7_BREBE</name>
<protein>
    <recommendedName>
        <fullName evidence="3">DUF1643 domain-containing protein</fullName>
    </recommendedName>
</protein>
<keyword evidence="2" id="KW-1185">Reference proteome</keyword>
<accession>A0ABY9T5U7</accession>
<dbReference type="Proteomes" id="UP001256827">
    <property type="component" value="Chromosome"/>
</dbReference>
<proteinExistence type="predicted"/>
<dbReference type="EMBL" id="CP134050">
    <property type="protein sequence ID" value="WNC14601.1"/>
    <property type="molecule type" value="Genomic_DNA"/>
</dbReference>
<evidence type="ECO:0000313" key="2">
    <source>
        <dbReference type="Proteomes" id="UP001256827"/>
    </source>
</evidence>
<sequence>MYQPAAYATFQAKGEHVYRTSAYIQWGTSPVSLGSCLLLNPGAATYFRERPAPHHATMAQATLDPAMRQLIKLTEAIYADEAADGKLEGRLHIYNLFSLQHPQAREAIRLFEGLLKDGKTTLEEQVTPARQLRDHPWMLLGWGCVAQSSRPLATLKNMWQKQISAAGIPTFGKPCATGKNYYHPCPQLQAMREMVLRDLILLCEKCRHHAG</sequence>
<reference evidence="1 2" key="1">
    <citation type="submission" date="2023-09" db="EMBL/GenBank/DDBJ databases">
        <title>Complete Genome and Methylome dissection of Bacillus brevis NEB573 original source of BbsI restriction endonuclease.</title>
        <authorList>
            <person name="Fomenkov A."/>
            <person name="Roberts R.D."/>
        </authorList>
    </citation>
    <scope>NUCLEOTIDE SEQUENCE [LARGE SCALE GENOMIC DNA]</scope>
    <source>
        <strain evidence="1 2">NEB573</strain>
    </source>
</reference>
<evidence type="ECO:0008006" key="3">
    <source>
        <dbReference type="Google" id="ProtNLM"/>
    </source>
</evidence>